<accession>A0A6G0HTR1</accession>
<dbReference type="PROSITE" id="PS50835">
    <property type="entry name" value="IG_LIKE"/>
    <property type="match status" value="1"/>
</dbReference>
<keyword evidence="4" id="KW-0393">Immunoglobulin domain</keyword>
<organism evidence="7 8">
    <name type="scientific">Larimichthys crocea</name>
    <name type="common">Large yellow croaker</name>
    <name type="synonym">Pseudosciaena crocea</name>
    <dbReference type="NCBI Taxonomy" id="215358"/>
    <lineage>
        <taxon>Eukaryota</taxon>
        <taxon>Metazoa</taxon>
        <taxon>Chordata</taxon>
        <taxon>Craniata</taxon>
        <taxon>Vertebrata</taxon>
        <taxon>Euteleostomi</taxon>
        <taxon>Actinopterygii</taxon>
        <taxon>Neopterygii</taxon>
        <taxon>Teleostei</taxon>
        <taxon>Neoteleostei</taxon>
        <taxon>Acanthomorphata</taxon>
        <taxon>Eupercaria</taxon>
        <taxon>Sciaenidae</taxon>
        <taxon>Larimichthys</taxon>
    </lineage>
</organism>
<keyword evidence="1 5" id="KW-0732">Signal</keyword>
<dbReference type="InterPro" id="IPR007110">
    <property type="entry name" value="Ig-like_dom"/>
</dbReference>
<dbReference type="InterPro" id="IPR051170">
    <property type="entry name" value="Neural/epithelial_adhesion"/>
</dbReference>
<proteinExistence type="predicted"/>
<dbReference type="InterPro" id="IPR013783">
    <property type="entry name" value="Ig-like_fold"/>
</dbReference>
<keyword evidence="8" id="KW-1185">Reference proteome</keyword>
<keyword evidence="3" id="KW-1015">Disulfide bond</keyword>
<feature type="domain" description="Ig-like" evidence="6">
    <location>
        <begin position="1"/>
        <end position="91"/>
    </location>
</feature>
<dbReference type="SUPFAM" id="SSF48726">
    <property type="entry name" value="Immunoglobulin"/>
    <property type="match status" value="2"/>
</dbReference>
<evidence type="ECO:0000259" key="6">
    <source>
        <dbReference type="PROSITE" id="PS50835"/>
    </source>
</evidence>
<feature type="chain" id="PRO_5026083023" description="Ig-like domain-containing protein" evidence="5">
    <location>
        <begin position="21"/>
        <end position="211"/>
    </location>
</feature>
<dbReference type="EMBL" id="REGW02000019">
    <property type="protein sequence ID" value="KAE8282570.1"/>
    <property type="molecule type" value="Genomic_DNA"/>
</dbReference>
<dbReference type="GO" id="GO:0043005">
    <property type="term" value="C:neuron projection"/>
    <property type="evidence" value="ECO:0007669"/>
    <property type="project" value="TreeGrafter"/>
</dbReference>
<comment type="caution">
    <text evidence="7">The sequence shown here is derived from an EMBL/GenBank/DDBJ whole genome shotgun (WGS) entry which is preliminary data.</text>
</comment>
<evidence type="ECO:0000256" key="4">
    <source>
        <dbReference type="ARBA" id="ARBA00023319"/>
    </source>
</evidence>
<protein>
    <recommendedName>
        <fullName evidence="6">Ig-like domain-containing protein</fullName>
    </recommendedName>
</protein>
<dbReference type="Gene3D" id="2.60.40.10">
    <property type="entry name" value="Immunoglobulins"/>
    <property type="match status" value="2"/>
</dbReference>
<gene>
    <name evidence="7" type="ORF">D5F01_LYC19981</name>
</gene>
<reference evidence="7 8" key="1">
    <citation type="submission" date="2019-07" db="EMBL/GenBank/DDBJ databases">
        <title>Chromosome genome assembly for large yellow croaker.</title>
        <authorList>
            <person name="Xiao S."/>
        </authorList>
    </citation>
    <scope>NUCLEOTIDE SEQUENCE [LARGE SCALE GENOMIC DNA]</scope>
    <source>
        <strain evidence="7">JMULYC20181020</strain>
        <tissue evidence="7">Muscle</tissue>
    </source>
</reference>
<dbReference type="PROSITE" id="PS51257">
    <property type="entry name" value="PROKAR_LIPOPROTEIN"/>
    <property type="match status" value="1"/>
</dbReference>
<dbReference type="InterPro" id="IPR003598">
    <property type="entry name" value="Ig_sub2"/>
</dbReference>
<feature type="signal peptide" evidence="5">
    <location>
        <begin position="1"/>
        <end position="20"/>
    </location>
</feature>
<dbReference type="InterPro" id="IPR003599">
    <property type="entry name" value="Ig_sub"/>
</dbReference>
<evidence type="ECO:0000256" key="2">
    <source>
        <dbReference type="ARBA" id="ARBA00022737"/>
    </source>
</evidence>
<dbReference type="PANTHER" id="PTHR12231">
    <property type="entry name" value="CTX-RELATED TYPE I TRANSMEMBRANE PROTEIN"/>
    <property type="match status" value="1"/>
</dbReference>
<evidence type="ECO:0000256" key="5">
    <source>
        <dbReference type="SAM" id="SignalP"/>
    </source>
</evidence>
<dbReference type="Proteomes" id="UP000424527">
    <property type="component" value="Unassembled WGS sequence"/>
</dbReference>
<keyword evidence="2" id="KW-0677">Repeat</keyword>
<evidence type="ECO:0000313" key="8">
    <source>
        <dbReference type="Proteomes" id="UP000424527"/>
    </source>
</evidence>
<name>A0A6G0HTR1_LARCR</name>
<dbReference type="PANTHER" id="PTHR12231:SF253">
    <property type="entry name" value="DPR-INTERACTING PROTEIN ETA, ISOFORM B-RELATED"/>
    <property type="match status" value="1"/>
</dbReference>
<evidence type="ECO:0000256" key="1">
    <source>
        <dbReference type="ARBA" id="ARBA00022729"/>
    </source>
</evidence>
<dbReference type="SMART" id="SM00409">
    <property type="entry name" value="IG"/>
    <property type="match status" value="2"/>
</dbReference>
<sequence length="211" mass="23018">MRNVFSCLLVFVLGCNATAGTNELTVPENRTATLPCLHGVGGSDVPTWSRDVRGKEARENIASRGRFHVSTESKTLKIQRVQPGDSGLYYCDGKAAVYLKGEGDASERESHHAVIKEKESITLPCPRSVDGDVTWSRETRGIKVDLLKIVGDRDIRLVHDPFRAYSSLADKSLHIFKASVSHSAKYFCNDEPAAELTVIPSGNDGGAQKCN</sequence>
<evidence type="ECO:0000256" key="3">
    <source>
        <dbReference type="ARBA" id="ARBA00023157"/>
    </source>
</evidence>
<dbReference type="SMART" id="SM00408">
    <property type="entry name" value="IGc2"/>
    <property type="match status" value="2"/>
</dbReference>
<dbReference type="InterPro" id="IPR036179">
    <property type="entry name" value="Ig-like_dom_sf"/>
</dbReference>
<dbReference type="AlphaFoldDB" id="A0A6G0HTR1"/>
<evidence type="ECO:0000313" key="7">
    <source>
        <dbReference type="EMBL" id="KAE8282570.1"/>
    </source>
</evidence>